<dbReference type="GO" id="GO:0004177">
    <property type="term" value="F:aminopeptidase activity"/>
    <property type="evidence" value="ECO:0007669"/>
    <property type="project" value="UniProtKB-KW"/>
</dbReference>
<sequence>MHPTTAATATADALITEQATKHQRLVALLEERGADSLLLTSAGALSWYLGGARVHVSLAGGPIAAVLVHRGGAELGLFTNEAARLRAEELGGSEGVTVHEVPWHGNLHDVAAWYPEASAWSILGEEEVAAGLRAARASLLPAELQRYRTLCRDAAAALTDVLTAATGEMTERQVAAELARAVVTFGADPVVVLVSGDSRAQHRHPLPTDAPLGRRAMAVVCARKYGLIANVTRWVTFGELLDGEEELDRRILEVEAEILGQLRPGAAMDELLPVIQEAYPRHGFAEDEWTKHHQGGAAGYNGRDPRLAPGVADTLVTGQAFAWNPTAADPLTGLVAKVEDTILLTEREGAPVLEVLSVDERWPSVEVAGRQRPAVLRR</sequence>
<dbReference type="InterPro" id="IPR050659">
    <property type="entry name" value="Peptidase_M24B"/>
</dbReference>
<dbReference type="CDD" id="cd01066">
    <property type="entry name" value="APP_MetAP"/>
    <property type="match status" value="1"/>
</dbReference>
<dbReference type="Gene3D" id="3.90.230.10">
    <property type="entry name" value="Creatinase/methionine aminopeptidase superfamily"/>
    <property type="match status" value="1"/>
</dbReference>
<keyword evidence="2" id="KW-0031">Aminopeptidase</keyword>
<dbReference type="Proteomes" id="UP000625033">
    <property type="component" value="Unassembled WGS sequence"/>
</dbReference>
<protein>
    <submittedName>
        <fullName evidence="2">Xaa-Pro aminopeptidase</fullName>
    </submittedName>
</protein>
<dbReference type="RefSeq" id="WP_196835638.1">
    <property type="nucleotide sequence ID" value="NZ_JADOTZ010000001.1"/>
</dbReference>
<keyword evidence="2" id="KW-0645">Protease</keyword>
<keyword evidence="3" id="KW-1185">Reference proteome</keyword>
<keyword evidence="2" id="KW-0378">Hydrolase</keyword>
<proteinExistence type="predicted"/>
<dbReference type="SUPFAM" id="SSF55920">
    <property type="entry name" value="Creatinase/aminopeptidase"/>
    <property type="match status" value="1"/>
</dbReference>
<organism evidence="2 3">
    <name type="scientific">Zhihengliuella flava</name>
    <dbReference type="NCBI Taxonomy" id="1285193"/>
    <lineage>
        <taxon>Bacteria</taxon>
        <taxon>Bacillati</taxon>
        <taxon>Actinomycetota</taxon>
        <taxon>Actinomycetes</taxon>
        <taxon>Micrococcales</taxon>
        <taxon>Micrococcaceae</taxon>
        <taxon>Zhihengliuella</taxon>
    </lineage>
</organism>
<evidence type="ECO:0000259" key="1">
    <source>
        <dbReference type="Pfam" id="PF00557"/>
    </source>
</evidence>
<dbReference type="InterPro" id="IPR036005">
    <property type="entry name" value="Creatinase/aminopeptidase-like"/>
</dbReference>
<dbReference type="EMBL" id="JADOTZ010000001">
    <property type="protein sequence ID" value="MBG6084310.1"/>
    <property type="molecule type" value="Genomic_DNA"/>
</dbReference>
<dbReference type="PANTHER" id="PTHR46112:SF2">
    <property type="entry name" value="XAA-PRO AMINOPEPTIDASE P-RELATED"/>
    <property type="match status" value="1"/>
</dbReference>
<evidence type="ECO:0000313" key="3">
    <source>
        <dbReference type="Proteomes" id="UP000625033"/>
    </source>
</evidence>
<gene>
    <name evidence="2" type="ORF">IW252_001077</name>
</gene>
<evidence type="ECO:0000313" key="2">
    <source>
        <dbReference type="EMBL" id="MBG6084310.1"/>
    </source>
</evidence>
<feature type="domain" description="Peptidase M24" evidence="1">
    <location>
        <begin position="147"/>
        <end position="346"/>
    </location>
</feature>
<name>A0A931D5X8_9MICC</name>
<dbReference type="PANTHER" id="PTHR46112">
    <property type="entry name" value="AMINOPEPTIDASE"/>
    <property type="match status" value="1"/>
</dbReference>
<dbReference type="InterPro" id="IPR000994">
    <property type="entry name" value="Pept_M24"/>
</dbReference>
<comment type="caution">
    <text evidence="2">The sequence shown here is derived from an EMBL/GenBank/DDBJ whole genome shotgun (WGS) entry which is preliminary data.</text>
</comment>
<dbReference type="Pfam" id="PF00557">
    <property type="entry name" value="Peptidase_M24"/>
    <property type="match status" value="1"/>
</dbReference>
<accession>A0A931D5X8</accession>
<reference evidence="2" key="1">
    <citation type="submission" date="2020-11" db="EMBL/GenBank/DDBJ databases">
        <title>Sequencing the genomes of 1000 actinobacteria strains.</title>
        <authorList>
            <person name="Klenk H.-P."/>
        </authorList>
    </citation>
    <scope>NUCLEOTIDE SEQUENCE</scope>
    <source>
        <strain evidence="2">DSM 26152</strain>
    </source>
</reference>
<dbReference type="AlphaFoldDB" id="A0A931D5X8"/>